<dbReference type="InterPro" id="IPR050505">
    <property type="entry name" value="WDR55/POC1"/>
</dbReference>
<feature type="repeat" description="WD" evidence="6">
    <location>
        <begin position="160"/>
        <end position="184"/>
    </location>
</feature>
<dbReference type="PANTHER" id="PTHR44019:SF20">
    <property type="entry name" value="WD REPEAT-CONTAINING PROTEIN 55"/>
    <property type="match status" value="1"/>
</dbReference>
<dbReference type="InterPro" id="IPR015943">
    <property type="entry name" value="WD40/YVTN_repeat-like_dom_sf"/>
</dbReference>
<evidence type="ECO:0000256" key="3">
    <source>
        <dbReference type="ARBA" id="ARBA00022737"/>
    </source>
</evidence>
<sequence>MSSWPDRFGCVAIPRKIKFTTAGGPRNPWDCLWGLCNSSTPPPKLDIGKRKTTMPDIPVGAQIFDLAFHPTSTTVFTGLLTGEIKAFSYDDQGAYNSKFSIRPSKRSCRGLAMSESGDRLWAVGKGKSLFTIDPNTGSVIETRKAAHDVAINRVKRFLPNMLCTGDDDGVIKLWDPRKQDALRSYTHHFDFISDFLWLEDKKHLVATSGDGTLSVIDVRSKKIEPFAQSEDQEDELLSIVAIKGGQKIVVGTQLGILSIFNRKSGWGDCVDRIPGHPHSIDALCTLPSSYPSSHSTVLTGSSDGLLRAVQLLPTKLLGVVADHGEFPIERIAVDLKGEGRWVGSVGHEEILKLTDLKEVFEDEDGDESGEEESSSEDEEGEEEKEAGLKMGNNERAKQKAKVRADSDSSDEDESESESDASGDEGGETSKPPAVIPDDAEEAVSGEQEDGASSSDDSDVFSEGKKRKKKKDLDPMKTIRRKKGRNEIDAEPSFFADL</sequence>
<evidence type="ECO:0000256" key="2">
    <source>
        <dbReference type="ARBA" id="ARBA00022574"/>
    </source>
</evidence>
<dbReference type="EMBL" id="JANAWD010000906">
    <property type="protein sequence ID" value="KAJ3475152.1"/>
    <property type="molecule type" value="Genomic_DNA"/>
</dbReference>
<dbReference type="AlphaFoldDB" id="A0AAD5UQU7"/>
<protein>
    <recommendedName>
        <fullName evidence="4">WD repeat-containing protein JIP5</fullName>
    </recommendedName>
    <alternativeName>
        <fullName evidence="5">WD repeat-containing protein jip5</fullName>
    </alternativeName>
</protein>
<dbReference type="PANTHER" id="PTHR44019">
    <property type="entry name" value="WD REPEAT-CONTAINING PROTEIN 55"/>
    <property type="match status" value="1"/>
</dbReference>
<evidence type="ECO:0000313" key="8">
    <source>
        <dbReference type="EMBL" id="KAJ3475152.1"/>
    </source>
</evidence>
<keyword evidence="2 6" id="KW-0853">WD repeat</keyword>
<feature type="compositionally biased region" description="Acidic residues" evidence="7">
    <location>
        <begin position="360"/>
        <end position="384"/>
    </location>
</feature>
<evidence type="ECO:0000256" key="7">
    <source>
        <dbReference type="SAM" id="MobiDB-lite"/>
    </source>
</evidence>
<accession>A0AAD5UQU7</accession>
<dbReference type="InterPro" id="IPR001680">
    <property type="entry name" value="WD40_rpt"/>
</dbReference>
<organism evidence="8 9">
    <name type="scientific">Meripilus lineatus</name>
    <dbReference type="NCBI Taxonomy" id="2056292"/>
    <lineage>
        <taxon>Eukaryota</taxon>
        <taxon>Fungi</taxon>
        <taxon>Dikarya</taxon>
        <taxon>Basidiomycota</taxon>
        <taxon>Agaricomycotina</taxon>
        <taxon>Agaricomycetes</taxon>
        <taxon>Polyporales</taxon>
        <taxon>Meripilaceae</taxon>
        <taxon>Meripilus</taxon>
    </lineage>
</organism>
<dbReference type="SMART" id="SM00320">
    <property type="entry name" value="WD40"/>
    <property type="match status" value="4"/>
</dbReference>
<evidence type="ECO:0000256" key="5">
    <source>
        <dbReference type="ARBA" id="ARBA00039514"/>
    </source>
</evidence>
<feature type="compositionally biased region" description="Basic and acidic residues" evidence="7">
    <location>
        <begin position="392"/>
        <end position="406"/>
    </location>
</feature>
<keyword evidence="9" id="KW-1185">Reference proteome</keyword>
<dbReference type="SUPFAM" id="SSF50978">
    <property type="entry name" value="WD40 repeat-like"/>
    <property type="match status" value="1"/>
</dbReference>
<evidence type="ECO:0000256" key="6">
    <source>
        <dbReference type="PROSITE-ProRule" id="PRU00221"/>
    </source>
</evidence>
<feature type="compositionally biased region" description="Acidic residues" evidence="7">
    <location>
        <begin position="437"/>
        <end position="459"/>
    </location>
</feature>
<name>A0AAD5UQU7_9APHY</name>
<comment type="caution">
    <text evidence="8">The sequence shown here is derived from an EMBL/GenBank/DDBJ whole genome shotgun (WGS) entry which is preliminary data.</text>
</comment>
<dbReference type="InterPro" id="IPR036322">
    <property type="entry name" value="WD40_repeat_dom_sf"/>
</dbReference>
<dbReference type="Proteomes" id="UP001212997">
    <property type="component" value="Unassembled WGS sequence"/>
</dbReference>
<dbReference type="Pfam" id="PF24796">
    <property type="entry name" value="WDR55"/>
    <property type="match status" value="1"/>
</dbReference>
<proteinExistence type="inferred from homology"/>
<feature type="compositionally biased region" description="Acidic residues" evidence="7">
    <location>
        <begin position="407"/>
        <end position="426"/>
    </location>
</feature>
<feature type="region of interest" description="Disordered" evidence="7">
    <location>
        <begin position="356"/>
        <end position="497"/>
    </location>
</feature>
<evidence type="ECO:0000313" key="9">
    <source>
        <dbReference type="Proteomes" id="UP001212997"/>
    </source>
</evidence>
<gene>
    <name evidence="8" type="ORF">NLI96_g12028</name>
</gene>
<comment type="similarity">
    <text evidence="1">Belongs to the WD repeat WDR55 family.</text>
</comment>
<reference evidence="8" key="1">
    <citation type="submission" date="2022-07" db="EMBL/GenBank/DDBJ databases">
        <title>Genome Sequence of Physisporinus lineatus.</title>
        <authorList>
            <person name="Buettner E."/>
        </authorList>
    </citation>
    <scope>NUCLEOTIDE SEQUENCE</scope>
    <source>
        <strain evidence="8">VT162</strain>
    </source>
</reference>
<keyword evidence="3" id="KW-0677">Repeat</keyword>
<evidence type="ECO:0000256" key="4">
    <source>
        <dbReference type="ARBA" id="ARBA00039238"/>
    </source>
</evidence>
<dbReference type="PROSITE" id="PS50082">
    <property type="entry name" value="WD_REPEATS_2"/>
    <property type="match status" value="1"/>
</dbReference>
<evidence type="ECO:0000256" key="1">
    <source>
        <dbReference type="ARBA" id="ARBA00007625"/>
    </source>
</evidence>
<dbReference type="Gene3D" id="2.130.10.10">
    <property type="entry name" value="YVTN repeat-like/Quinoprotein amine dehydrogenase"/>
    <property type="match status" value="2"/>
</dbReference>